<comment type="caution">
    <text evidence="3">The sequence shown here is derived from an EMBL/GenBank/DDBJ whole genome shotgun (WGS) entry which is preliminary data.</text>
</comment>
<sequence length="184" mass="20289">MSDNSSNENLQRLLSEWQRRAIEAESKAAELQEEINRRKTIFSSTPVKVFIAASISLIVVFLLAFFFIKLADSVTDTSIPEDDIPAIFQQFDGSEWQTDKDGIESFGEVFNIGIDGSLRIEKRRENTAAFIFSAAIIPVRAYEGIFCGILNGVRFTVQFSSSSTGEGEAVSIISGETAIVFSPT</sequence>
<evidence type="ECO:0000256" key="1">
    <source>
        <dbReference type="SAM" id="Coils"/>
    </source>
</evidence>
<proteinExistence type="predicted"/>
<dbReference type="EMBL" id="JADIMF010000088">
    <property type="protein sequence ID" value="MBO8469271.1"/>
    <property type="molecule type" value="Genomic_DNA"/>
</dbReference>
<keyword evidence="1" id="KW-0175">Coiled coil</keyword>
<keyword evidence="2" id="KW-0812">Transmembrane</keyword>
<dbReference type="Proteomes" id="UP000810292">
    <property type="component" value="Unassembled WGS sequence"/>
</dbReference>
<name>A0A9D9ICZ5_9SPIO</name>
<accession>A0A9D9ICZ5</accession>
<dbReference type="AlphaFoldDB" id="A0A9D9ICZ5"/>
<protein>
    <submittedName>
        <fullName evidence="3">Uncharacterized protein</fullName>
    </submittedName>
</protein>
<feature type="transmembrane region" description="Helical" evidence="2">
    <location>
        <begin position="47"/>
        <end position="68"/>
    </location>
</feature>
<keyword evidence="2" id="KW-1133">Transmembrane helix</keyword>
<organism evidence="3 4">
    <name type="scientific">Candidatus Ornithospirochaeta stercoravium</name>
    <dbReference type="NCBI Taxonomy" id="2840897"/>
    <lineage>
        <taxon>Bacteria</taxon>
        <taxon>Pseudomonadati</taxon>
        <taxon>Spirochaetota</taxon>
        <taxon>Spirochaetia</taxon>
        <taxon>Spirochaetales</taxon>
        <taxon>Spirochaetaceae</taxon>
        <taxon>Spirochaetaceae incertae sedis</taxon>
        <taxon>Candidatus Ornithospirochaeta</taxon>
    </lineage>
</organism>
<evidence type="ECO:0000313" key="3">
    <source>
        <dbReference type="EMBL" id="MBO8469271.1"/>
    </source>
</evidence>
<evidence type="ECO:0000256" key="2">
    <source>
        <dbReference type="SAM" id="Phobius"/>
    </source>
</evidence>
<feature type="coiled-coil region" evidence="1">
    <location>
        <begin position="7"/>
        <end position="41"/>
    </location>
</feature>
<keyword evidence="2" id="KW-0472">Membrane</keyword>
<gene>
    <name evidence="3" type="ORF">IAA72_05760</name>
</gene>
<reference evidence="3" key="1">
    <citation type="submission" date="2020-10" db="EMBL/GenBank/DDBJ databases">
        <authorList>
            <person name="Gilroy R."/>
        </authorList>
    </citation>
    <scope>NUCLEOTIDE SEQUENCE</scope>
    <source>
        <strain evidence="3">14700</strain>
    </source>
</reference>
<evidence type="ECO:0000313" key="4">
    <source>
        <dbReference type="Proteomes" id="UP000810292"/>
    </source>
</evidence>
<reference evidence="3" key="2">
    <citation type="journal article" date="2021" name="PeerJ">
        <title>Extensive microbial diversity within the chicken gut microbiome revealed by metagenomics and culture.</title>
        <authorList>
            <person name="Gilroy R."/>
            <person name="Ravi A."/>
            <person name="Getino M."/>
            <person name="Pursley I."/>
            <person name="Horton D.L."/>
            <person name="Alikhan N.F."/>
            <person name="Baker D."/>
            <person name="Gharbi K."/>
            <person name="Hall N."/>
            <person name="Watson M."/>
            <person name="Adriaenssens E.M."/>
            <person name="Foster-Nyarko E."/>
            <person name="Jarju S."/>
            <person name="Secka A."/>
            <person name="Antonio M."/>
            <person name="Oren A."/>
            <person name="Chaudhuri R.R."/>
            <person name="La Ragione R."/>
            <person name="Hildebrand F."/>
            <person name="Pallen M.J."/>
        </authorList>
    </citation>
    <scope>NUCLEOTIDE SEQUENCE</scope>
    <source>
        <strain evidence="3">14700</strain>
    </source>
</reference>